<keyword evidence="2" id="KW-1185">Reference proteome</keyword>
<protein>
    <submittedName>
        <fullName evidence="1">Uncharacterized protein</fullName>
    </submittedName>
</protein>
<reference evidence="1 2" key="1">
    <citation type="submission" date="2008-07" db="EMBL/GenBank/DDBJ databases">
        <authorList>
            <person name="Tandeau de Marsac N."/>
            <person name="Ferriera S."/>
            <person name="Johnson J."/>
            <person name="Kravitz S."/>
            <person name="Beeson K."/>
            <person name="Sutton G."/>
            <person name="Rogers Y.-H."/>
            <person name="Friedman R."/>
            <person name="Frazier M."/>
            <person name="Venter J.C."/>
        </authorList>
    </citation>
    <scope>NUCLEOTIDE SEQUENCE [LARGE SCALE GENOMIC DNA]</scope>
    <source>
        <strain evidence="1 2">PCC 7420</strain>
    </source>
</reference>
<proteinExistence type="predicted"/>
<gene>
    <name evidence="1" type="ORF">MC7420_7788</name>
</gene>
<dbReference type="Proteomes" id="UP000003835">
    <property type="component" value="Unassembled WGS sequence"/>
</dbReference>
<dbReference type="RefSeq" id="WP_006098486.1">
    <property type="nucleotide sequence ID" value="NZ_DS989842.1"/>
</dbReference>
<dbReference type="AlphaFoldDB" id="B4VJJ6"/>
<dbReference type="HOGENOM" id="CLU_088169_0_0_3"/>
<accession>B4VJJ6</accession>
<sequence length="275" mass="29986">MLNQGDSVPLWTKRTGTYLGAIAFALVALLLPGCTTGNEEIQEGKTNVTTEDVAENTEDIIGKQVTIRNTVEQKVGDFGYVVQAEELGGESILILDVTESSFQLPEDQEMPIQVTGEVAQLVIAEIESDYGLELGDEYAEYEDKPVIIAESLALAPTTEDLAEAPTGYFDKVIAVEGDVRDIYSPGSFSLFEDGWVDDIGVLVIGVNRNLKAEDSVVQEGERVTVTGVARQFDPKLLQDSDLGWDAEKIKEFGSRYTDRPVIVAEDIFPSAVDNK</sequence>
<evidence type="ECO:0000313" key="1">
    <source>
        <dbReference type="EMBL" id="EDX78050.1"/>
    </source>
</evidence>
<dbReference type="OrthoDB" id="467381at2"/>
<name>B4VJJ6_9CYAN</name>
<organism evidence="1 2">
    <name type="scientific">Coleofasciculus chthonoplastes PCC 7420</name>
    <dbReference type="NCBI Taxonomy" id="118168"/>
    <lineage>
        <taxon>Bacteria</taxon>
        <taxon>Bacillati</taxon>
        <taxon>Cyanobacteriota</taxon>
        <taxon>Cyanophyceae</taxon>
        <taxon>Coleofasciculales</taxon>
        <taxon>Coleofasciculaceae</taxon>
        <taxon>Coleofasciculus</taxon>
    </lineage>
</organism>
<evidence type="ECO:0000313" key="2">
    <source>
        <dbReference type="Proteomes" id="UP000003835"/>
    </source>
</evidence>
<dbReference type="EMBL" id="DS989842">
    <property type="protein sequence ID" value="EDX78050.1"/>
    <property type="molecule type" value="Genomic_DNA"/>
</dbReference>
<dbReference type="STRING" id="118168.MC7420_7788"/>
<dbReference type="eggNOG" id="ENOG5030JBM">
    <property type="taxonomic scope" value="Bacteria"/>
</dbReference>